<feature type="chain" id="PRO_5032546731" description="Copper amine oxidase-like N-terminal domain-containing protein" evidence="1">
    <location>
        <begin position="29"/>
        <end position="250"/>
    </location>
</feature>
<feature type="signal peptide" evidence="1">
    <location>
        <begin position="1"/>
        <end position="28"/>
    </location>
</feature>
<organism evidence="3 4">
    <name type="scientific">Cohnella thailandensis</name>
    <dbReference type="NCBI Taxonomy" id="557557"/>
    <lineage>
        <taxon>Bacteria</taxon>
        <taxon>Bacillati</taxon>
        <taxon>Bacillota</taxon>
        <taxon>Bacilli</taxon>
        <taxon>Bacillales</taxon>
        <taxon>Paenibacillaceae</taxon>
        <taxon>Cohnella</taxon>
    </lineage>
</organism>
<dbReference type="InterPro" id="IPR036582">
    <property type="entry name" value="Mao_N_sf"/>
</dbReference>
<dbReference type="InterPro" id="IPR012854">
    <property type="entry name" value="Cu_amine_oxidase-like_N"/>
</dbReference>
<dbReference type="AlphaFoldDB" id="A0A841SWP1"/>
<protein>
    <recommendedName>
        <fullName evidence="2">Copper amine oxidase-like N-terminal domain-containing protein</fullName>
    </recommendedName>
</protein>
<evidence type="ECO:0000259" key="2">
    <source>
        <dbReference type="Pfam" id="PF07833"/>
    </source>
</evidence>
<comment type="caution">
    <text evidence="3">The sequence shown here is derived from an EMBL/GenBank/DDBJ whole genome shotgun (WGS) entry which is preliminary data.</text>
</comment>
<dbReference type="EMBL" id="JACJVQ010000019">
    <property type="protein sequence ID" value="MBB6636683.1"/>
    <property type="molecule type" value="Genomic_DNA"/>
</dbReference>
<reference evidence="3 4" key="1">
    <citation type="submission" date="2020-08" db="EMBL/GenBank/DDBJ databases">
        <title>Cohnella phylogeny.</title>
        <authorList>
            <person name="Dunlap C."/>
        </authorList>
    </citation>
    <scope>NUCLEOTIDE SEQUENCE [LARGE SCALE GENOMIC DNA]</scope>
    <source>
        <strain evidence="3 4">DSM 25241</strain>
    </source>
</reference>
<dbReference type="Proteomes" id="UP000535838">
    <property type="component" value="Unassembled WGS sequence"/>
</dbReference>
<name>A0A841SWP1_9BACL</name>
<dbReference type="Pfam" id="PF07833">
    <property type="entry name" value="Cu_amine_oxidN1"/>
    <property type="match status" value="1"/>
</dbReference>
<keyword evidence="1" id="KW-0732">Signal</keyword>
<sequence length="250" mass="27538">MFRGKPLLKKGLLSASAVFLLFASTVHASESLQVSLSRAEIYFNNVLKSPSEDLPILSYNGRTYVPLRFLSESSGAHVGYDNATKTIHVDTEYAGEFRSQATVIEKDGDFELAIRSNKSVYSYGEPLSIWSELTYTGESSSIVKHGGLLISYSIKDSDGFQVGQFVTLMEVTTVMKTNDAFMYVFPDSLAVSYDVEKNEIADPLAYFDSAERLGRLEPGAYTVSAHAQFAVGEARDRKHLVASLDITIEP</sequence>
<dbReference type="RefSeq" id="WP_185121891.1">
    <property type="nucleotide sequence ID" value="NZ_JACJVQ010000019.1"/>
</dbReference>
<accession>A0A841SWP1</accession>
<gene>
    <name evidence="3" type="ORF">H7B67_21370</name>
</gene>
<evidence type="ECO:0000313" key="3">
    <source>
        <dbReference type="EMBL" id="MBB6636683.1"/>
    </source>
</evidence>
<keyword evidence="4" id="KW-1185">Reference proteome</keyword>
<feature type="domain" description="Copper amine oxidase-like N-terminal" evidence="2">
    <location>
        <begin position="30"/>
        <end position="88"/>
    </location>
</feature>
<evidence type="ECO:0000256" key="1">
    <source>
        <dbReference type="SAM" id="SignalP"/>
    </source>
</evidence>
<evidence type="ECO:0000313" key="4">
    <source>
        <dbReference type="Proteomes" id="UP000535838"/>
    </source>
</evidence>
<proteinExistence type="predicted"/>
<dbReference type="SUPFAM" id="SSF55383">
    <property type="entry name" value="Copper amine oxidase, domain N"/>
    <property type="match status" value="1"/>
</dbReference>